<evidence type="ECO:0000256" key="2">
    <source>
        <dbReference type="ARBA" id="ARBA00023445"/>
    </source>
</evidence>
<dbReference type="GO" id="GO:0016616">
    <property type="term" value="F:oxidoreductase activity, acting on the CH-OH group of donors, NAD or NADP as acceptor"/>
    <property type="evidence" value="ECO:0007669"/>
    <property type="project" value="TreeGrafter"/>
</dbReference>
<gene>
    <name evidence="4" type="ORF">BCR34DRAFT_627529</name>
</gene>
<dbReference type="STRING" id="1231657.A0A1Y1YXY7"/>
<dbReference type="Proteomes" id="UP000193144">
    <property type="component" value="Unassembled WGS sequence"/>
</dbReference>
<keyword evidence="5" id="KW-1185">Reference proteome</keyword>
<proteinExistence type="inferred from homology"/>
<keyword evidence="1" id="KW-0560">Oxidoreductase</keyword>
<comment type="caution">
    <text evidence="4">The sequence shown here is derived from an EMBL/GenBank/DDBJ whole genome shotgun (WGS) entry which is preliminary data.</text>
</comment>
<evidence type="ECO:0000313" key="5">
    <source>
        <dbReference type="Proteomes" id="UP000193144"/>
    </source>
</evidence>
<dbReference type="InterPro" id="IPR036291">
    <property type="entry name" value="NAD(P)-bd_dom_sf"/>
</dbReference>
<dbReference type="PANTHER" id="PTHR10366">
    <property type="entry name" value="NAD DEPENDENT EPIMERASE/DEHYDRATASE"/>
    <property type="match status" value="1"/>
</dbReference>
<dbReference type="AlphaFoldDB" id="A0A1Y1YXY7"/>
<dbReference type="SUPFAM" id="SSF51735">
    <property type="entry name" value="NAD(P)-binding Rossmann-fold domains"/>
    <property type="match status" value="1"/>
</dbReference>
<dbReference type="EMBL" id="MCFA01000156">
    <property type="protein sequence ID" value="ORY02577.1"/>
    <property type="molecule type" value="Genomic_DNA"/>
</dbReference>
<organism evidence="4 5">
    <name type="scientific">Clohesyomyces aquaticus</name>
    <dbReference type="NCBI Taxonomy" id="1231657"/>
    <lineage>
        <taxon>Eukaryota</taxon>
        <taxon>Fungi</taxon>
        <taxon>Dikarya</taxon>
        <taxon>Ascomycota</taxon>
        <taxon>Pezizomycotina</taxon>
        <taxon>Dothideomycetes</taxon>
        <taxon>Pleosporomycetidae</taxon>
        <taxon>Pleosporales</taxon>
        <taxon>Lindgomycetaceae</taxon>
        <taxon>Clohesyomyces</taxon>
    </lineage>
</organism>
<dbReference type="GO" id="GO:0016853">
    <property type="term" value="F:isomerase activity"/>
    <property type="evidence" value="ECO:0007669"/>
    <property type="project" value="UniProtKB-KW"/>
</dbReference>
<sequence length="372" mass="41071">MSPSTDPGLVAITGANGTIGYHSTLHALRTGYRVRCIVRRESAIQDIKAGPSIQKYIDEANGKVEFKVVQDNTVEGAYDEVLRGVEWVVHVAGVWPLPHYHPDNDVYYPFVKSMENILSAATKAGTVKRIVFTQAAAALVSVDKGDSYGTCMESVLDEFVPVSEQSSNTRPPLPSVHHAYSSAKANCMTHLRSLQASHSLPFSIVQVIPGTVIGPSELITTPTSALATMDRMSKALLFNAHTPRYAFGFVHVADCAAVHIEALNTTKVRDSAIPHWFVAAATTEGDVKNGKEVWRRTGEMVEREFKREIGEGMVSVGRERCPVNMPFRVDSKMTERVLLAGERMRGLEECVREVGEWYLGLVRGEREREKGW</sequence>
<dbReference type="InterPro" id="IPR050425">
    <property type="entry name" value="NAD(P)_dehydrat-like"/>
</dbReference>
<evidence type="ECO:0000259" key="3">
    <source>
        <dbReference type="Pfam" id="PF01370"/>
    </source>
</evidence>
<name>A0A1Y1YXY7_9PLEO</name>
<keyword evidence="4" id="KW-0413">Isomerase</keyword>
<dbReference type="OrthoDB" id="2735536at2759"/>
<evidence type="ECO:0000256" key="1">
    <source>
        <dbReference type="ARBA" id="ARBA00023002"/>
    </source>
</evidence>
<reference evidence="4 5" key="1">
    <citation type="submission" date="2016-07" db="EMBL/GenBank/DDBJ databases">
        <title>Pervasive Adenine N6-methylation of Active Genes in Fungi.</title>
        <authorList>
            <consortium name="DOE Joint Genome Institute"/>
            <person name="Mondo S.J."/>
            <person name="Dannebaum R.O."/>
            <person name="Kuo R.C."/>
            <person name="Labutti K."/>
            <person name="Haridas S."/>
            <person name="Kuo A."/>
            <person name="Salamov A."/>
            <person name="Ahrendt S.R."/>
            <person name="Lipzen A."/>
            <person name="Sullivan W."/>
            <person name="Andreopoulos W.B."/>
            <person name="Clum A."/>
            <person name="Lindquist E."/>
            <person name="Daum C."/>
            <person name="Ramamoorthy G.K."/>
            <person name="Gryganskyi A."/>
            <person name="Culley D."/>
            <person name="Magnuson J.K."/>
            <person name="James T.Y."/>
            <person name="O'Malley M.A."/>
            <person name="Stajich J.E."/>
            <person name="Spatafora J.W."/>
            <person name="Visel A."/>
            <person name="Grigoriev I.V."/>
        </authorList>
    </citation>
    <scope>NUCLEOTIDE SEQUENCE [LARGE SCALE GENOMIC DNA]</scope>
    <source>
        <strain evidence="4 5">CBS 115471</strain>
    </source>
</reference>
<dbReference type="InterPro" id="IPR001509">
    <property type="entry name" value="Epimerase_deHydtase"/>
</dbReference>
<dbReference type="PANTHER" id="PTHR10366:SF812">
    <property type="entry name" value="VPS9 DOMAIN-CONTAINING PROTEIN"/>
    <property type="match status" value="1"/>
</dbReference>
<feature type="domain" description="NAD-dependent epimerase/dehydratase" evidence="3">
    <location>
        <begin position="10"/>
        <end position="265"/>
    </location>
</feature>
<accession>A0A1Y1YXY7</accession>
<dbReference type="Gene3D" id="3.40.50.720">
    <property type="entry name" value="NAD(P)-binding Rossmann-like Domain"/>
    <property type="match status" value="1"/>
</dbReference>
<dbReference type="Pfam" id="PF01370">
    <property type="entry name" value="Epimerase"/>
    <property type="match status" value="1"/>
</dbReference>
<protein>
    <submittedName>
        <fullName evidence="4">3-beta hydroxysteroid dehydrogenase/isomerase family protein</fullName>
    </submittedName>
</protein>
<comment type="similarity">
    <text evidence="2">Belongs to the NAD(P)-dependent epimerase/dehydratase family. Dihydroflavonol-4-reductase subfamily.</text>
</comment>
<evidence type="ECO:0000313" key="4">
    <source>
        <dbReference type="EMBL" id="ORY02577.1"/>
    </source>
</evidence>